<keyword evidence="6 10" id="KW-0648">Protein biosynthesis</keyword>
<dbReference type="GO" id="GO:0004823">
    <property type="term" value="F:leucine-tRNA ligase activity"/>
    <property type="evidence" value="ECO:0007669"/>
    <property type="project" value="UniProtKB-EC"/>
</dbReference>
<dbReference type="Pfam" id="PF00133">
    <property type="entry name" value="tRNA-synt_1"/>
    <property type="match status" value="2"/>
</dbReference>
<dbReference type="GO" id="GO:0032543">
    <property type="term" value="P:mitochondrial translation"/>
    <property type="evidence" value="ECO:0007669"/>
    <property type="project" value="TreeGrafter"/>
</dbReference>
<evidence type="ECO:0000256" key="4">
    <source>
        <dbReference type="ARBA" id="ARBA00022741"/>
    </source>
</evidence>
<dbReference type="GO" id="GO:0002161">
    <property type="term" value="F:aminoacyl-tRNA deacylase activity"/>
    <property type="evidence" value="ECO:0007669"/>
    <property type="project" value="InterPro"/>
</dbReference>
<dbReference type="SUPFAM" id="SSF50677">
    <property type="entry name" value="ValRS/IleRS/LeuRS editing domain"/>
    <property type="match status" value="1"/>
</dbReference>
<dbReference type="InterPro" id="IPR014729">
    <property type="entry name" value="Rossmann-like_a/b/a_fold"/>
</dbReference>
<dbReference type="InterPro" id="IPR013155">
    <property type="entry name" value="M/V/L/I-tRNA-synth_anticd-bd"/>
</dbReference>
<dbReference type="GO" id="GO:0006429">
    <property type="term" value="P:leucyl-tRNA aminoacylation"/>
    <property type="evidence" value="ECO:0007669"/>
    <property type="project" value="InterPro"/>
</dbReference>
<dbReference type="NCBIfam" id="TIGR00396">
    <property type="entry name" value="leuS_bact"/>
    <property type="match status" value="1"/>
</dbReference>
<dbReference type="AlphaFoldDB" id="A0A6V8HGK2"/>
<dbReference type="SUPFAM" id="SSF52833">
    <property type="entry name" value="Thioredoxin-like"/>
    <property type="match status" value="1"/>
</dbReference>
<evidence type="ECO:0000313" key="14">
    <source>
        <dbReference type="EMBL" id="GAM40810.1"/>
    </source>
</evidence>
<dbReference type="InterPro" id="IPR009008">
    <property type="entry name" value="Val/Leu/Ile-tRNA-synth_edit"/>
</dbReference>
<evidence type="ECO:0000256" key="10">
    <source>
        <dbReference type="RuleBase" id="RU363035"/>
    </source>
</evidence>
<gene>
    <name evidence="14" type="ORF">TCE0_041f13446</name>
</gene>
<dbReference type="Gene3D" id="3.10.20.590">
    <property type="match status" value="1"/>
</dbReference>
<evidence type="ECO:0000256" key="1">
    <source>
        <dbReference type="ARBA" id="ARBA00005594"/>
    </source>
</evidence>
<dbReference type="PROSITE" id="PS00178">
    <property type="entry name" value="AA_TRNA_LIGASE_I"/>
    <property type="match status" value="1"/>
</dbReference>
<feature type="domain" description="Leucyl-tRNA synthetase editing" evidence="13">
    <location>
        <begin position="537"/>
        <end position="734"/>
    </location>
</feature>
<keyword evidence="4 10" id="KW-0547">Nucleotide-binding</keyword>
<evidence type="ECO:0000256" key="5">
    <source>
        <dbReference type="ARBA" id="ARBA00022840"/>
    </source>
</evidence>
<evidence type="ECO:0000256" key="9">
    <source>
        <dbReference type="ARBA" id="ARBA00047469"/>
    </source>
</evidence>
<dbReference type="SUPFAM" id="SSF52374">
    <property type="entry name" value="Nucleotidylyl transferase"/>
    <property type="match status" value="1"/>
</dbReference>
<dbReference type="SUPFAM" id="SSF47323">
    <property type="entry name" value="Anticodon-binding domain of a subclass of class I aminoacyl-tRNA synthetases"/>
    <property type="match status" value="1"/>
</dbReference>
<dbReference type="InterPro" id="IPR002302">
    <property type="entry name" value="Leu-tRNA-ligase"/>
</dbReference>
<dbReference type="FunFam" id="1.10.730.10:FF:000072">
    <property type="entry name" value="Leucyl-tRNA synthetase"/>
    <property type="match status" value="1"/>
</dbReference>
<protein>
    <recommendedName>
        <fullName evidence="2">leucine--tRNA ligase</fullName>
        <ecNumber evidence="2">6.1.1.4</ecNumber>
    </recommendedName>
    <alternativeName>
        <fullName evidence="8">Leucyl-tRNA synthetase</fullName>
    </alternativeName>
</protein>
<dbReference type="CDD" id="cd00812">
    <property type="entry name" value="LeuRS_core"/>
    <property type="match status" value="1"/>
</dbReference>
<organism evidence="14 15">
    <name type="scientific">Talaromyces pinophilus</name>
    <name type="common">Penicillium pinophilum</name>
    <dbReference type="NCBI Taxonomy" id="128442"/>
    <lineage>
        <taxon>Eukaryota</taxon>
        <taxon>Fungi</taxon>
        <taxon>Dikarya</taxon>
        <taxon>Ascomycota</taxon>
        <taxon>Pezizomycotina</taxon>
        <taxon>Eurotiomycetes</taxon>
        <taxon>Eurotiomycetidae</taxon>
        <taxon>Eurotiales</taxon>
        <taxon>Trichocomaceae</taxon>
        <taxon>Talaromyces</taxon>
        <taxon>Talaromyces sect. Talaromyces</taxon>
    </lineage>
</organism>
<dbReference type="FunFam" id="3.40.50.620:FF:000003">
    <property type="entry name" value="Leucine--tRNA ligase"/>
    <property type="match status" value="1"/>
</dbReference>
<dbReference type="InterPro" id="IPR036249">
    <property type="entry name" value="Thioredoxin-like_sf"/>
</dbReference>
<dbReference type="Pfam" id="PF06999">
    <property type="entry name" value="Suc_Fer-like"/>
    <property type="match status" value="1"/>
</dbReference>
<dbReference type="HAMAP" id="MF_00049_B">
    <property type="entry name" value="Leu_tRNA_synth_B"/>
    <property type="match status" value="1"/>
</dbReference>
<comment type="caution">
    <text evidence="14">The sequence shown here is derived from an EMBL/GenBank/DDBJ whole genome shotgun (WGS) entry which is preliminary data.</text>
</comment>
<reference evidence="15" key="1">
    <citation type="journal article" date="2015" name="Genome Announc.">
        <title>Draft genome sequence of Talaromyces cellulolyticus strain Y-94, a source of lignocellulosic biomass-degrading enzymes.</title>
        <authorList>
            <person name="Fujii T."/>
            <person name="Koike H."/>
            <person name="Sawayama S."/>
            <person name="Yano S."/>
            <person name="Inoue H."/>
        </authorList>
    </citation>
    <scope>NUCLEOTIDE SEQUENCE [LARGE SCALE GENOMIC DNA]</scope>
    <source>
        <strain evidence="15">Y-94</strain>
    </source>
</reference>
<dbReference type="EMBL" id="DF933837">
    <property type="protein sequence ID" value="GAM40810.1"/>
    <property type="molecule type" value="Genomic_DNA"/>
</dbReference>
<keyword evidence="3 10" id="KW-0436">Ligase</keyword>
<sequence>MAPYTQQILIATGQTDWSSRIEEDGVEKSWGSLVRGLKDMFGRGGKYADPYNNLVVTNSSFKPTSQASSPFASAFLFPAFKYVPKIPIAMNTDVTIESNLENFARAYLLPHKLHSAHAGIPESQRQIMTRSPEYASQYFPDALDIKQSPTILICGHGGRDMRCGVMRPVLQAEFERVLRRKGFTTNNDNEGQKQIDGPAHANIASISHVGGHKYAGNVIIYIPPALMTTSSSSGTIVSSPSPLAGKGIWYGRVEPKHVEGLVEETIFNGRVVEEHFRGGIGMDALTLPQFLPSRPASTSSPSPRLNIRAIDQKWQTRWAEADRTKLEQVANGQLPSSGVGSSQNDRPKSYILSMFPYPSGTMHMGHLRVYTISDVLSRFYKMRGHDVLHPIGWDAFGLPAENAAIERGVQPAEWTVQNIGRMKDQLRSFGPAFDWERELMTCSPEFYKHTQRIFLMLYEKGLAYQAEALVNYDPVDKTVLANEQVDANGFSWRSGAKVEQLKLKQWFFRITAFREELLKDLDSLSGGWPERVLSMQRNWLGKSNGANIKFAVTTKHSDNRDVEVFTTRPDTMYGVEYIALSLDHPLVQEAAKLDAGLKAFIEEAASLPPDSKVGYRLKDVYASNPLQVIDKESLHISRELPVFVAPYVLSGYGEGAVMGVPGHDTRDLAFFKENLQPEFIPVVIQPEPQTHEDSSLVSAHGAKAFTNEGYLTSRCWKYQGLSSKDAAKQIVTDLEKIGRGETAESWRLRDWLISRQRYWGTPIPMIHCTSCGPVPVPVDQLPVKLPEIGGEWFKAQKGNPLETAADDWLHTECPKCHGPAKRDTDTMDTFVDSSWYYMRYLDPKNDNEPFSPAVARPVDIYIGGVEHAILHLLYARFIYKFLTQTELFPELAHTQPSPAAPAVSEPFRTLLSQGMVHGRTYSEPSTGRFLLPSELDLTDKNNPLIKGTTVRPNISYEKMSKSKHNGVDPMICVEKYGADTTRAHVLFSAPIAEVLEWDETKIVGIERWFGRLWKLVLDVTTTLSQTMQGKLNLSVEDVQQKPHAFPKLPNLINLSDADIDALLATHETIVSVTNCIDKNPYALNTVISDLTKLTNTLSSNRPTNPEILYTCISSLLRLLAPVAPALTSETWEILHSELFTDAEAINMATTTWPTPLLTETEANALRSRGGQNVGVQINGKLRFNVTIPRLMSGATTTSSSDVQIDEKTWIVDQILATDEGKVWLREKHDWDKRRRVIVVPGGRVVNIVF</sequence>
<dbReference type="Gene3D" id="3.40.30.10">
    <property type="entry name" value="Glutaredoxin"/>
    <property type="match status" value="1"/>
</dbReference>
<evidence type="ECO:0000256" key="7">
    <source>
        <dbReference type="ARBA" id="ARBA00023146"/>
    </source>
</evidence>
<dbReference type="Gene3D" id="3.40.50.620">
    <property type="entry name" value="HUPs"/>
    <property type="match status" value="2"/>
</dbReference>
<evidence type="ECO:0000259" key="12">
    <source>
        <dbReference type="Pfam" id="PF08264"/>
    </source>
</evidence>
<dbReference type="InterPro" id="IPR001412">
    <property type="entry name" value="aa-tRNA-synth_I_CS"/>
</dbReference>
<dbReference type="Proteomes" id="UP000053095">
    <property type="component" value="Unassembled WGS sequence"/>
</dbReference>
<dbReference type="Gene3D" id="1.10.730.10">
    <property type="entry name" value="Isoleucyl-tRNA Synthetase, Domain 1"/>
    <property type="match status" value="2"/>
</dbReference>
<dbReference type="InterPro" id="IPR009080">
    <property type="entry name" value="tRNAsynth_Ia_anticodon-bd"/>
</dbReference>
<dbReference type="FunFam" id="3.40.50.620:FF:000285">
    <property type="entry name" value="Leucyl-tRNA synthetase"/>
    <property type="match status" value="1"/>
</dbReference>
<dbReference type="Pfam" id="PF08264">
    <property type="entry name" value="Anticodon_1"/>
    <property type="match status" value="1"/>
</dbReference>
<dbReference type="PANTHER" id="PTHR43740:SF2">
    <property type="entry name" value="LEUCINE--TRNA LIGASE, MITOCHONDRIAL"/>
    <property type="match status" value="1"/>
</dbReference>
<dbReference type="PRINTS" id="PR00985">
    <property type="entry name" value="TRNASYNTHLEU"/>
</dbReference>
<proteinExistence type="inferred from homology"/>
<dbReference type="GO" id="GO:0005739">
    <property type="term" value="C:mitochondrion"/>
    <property type="evidence" value="ECO:0007669"/>
    <property type="project" value="TreeGrafter"/>
</dbReference>
<dbReference type="InterPro" id="IPR002300">
    <property type="entry name" value="aa-tRNA-synth_Ia"/>
</dbReference>
<evidence type="ECO:0000259" key="11">
    <source>
        <dbReference type="Pfam" id="PF00133"/>
    </source>
</evidence>
<evidence type="ECO:0000313" key="15">
    <source>
        <dbReference type="Proteomes" id="UP000053095"/>
    </source>
</evidence>
<evidence type="ECO:0000259" key="13">
    <source>
        <dbReference type="Pfam" id="PF13603"/>
    </source>
</evidence>
<keyword evidence="15" id="KW-1185">Reference proteome</keyword>
<comment type="catalytic activity">
    <reaction evidence="9">
        <text>tRNA(Leu) + L-leucine + ATP = L-leucyl-tRNA(Leu) + AMP + diphosphate</text>
        <dbReference type="Rhea" id="RHEA:11688"/>
        <dbReference type="Rhea" id="RHEA-COMP:9613"/>
        <dbReference type="Rhea" id="RHEA-COMP:9622"/>
        <dbReference type="ChEBI" id="CHEBI:30616"/>
        <dbReference type="ChEBI" id="CHEBI:33019"/>
        <dbReference type="ChEBI" id="CHEBI:57427"/>
        <dbReference type="ChEBI" id="CHEBI:78442"/>
        <dbReference type="ChEBI" id="CHEBI:78494"/>
        <dbReference type="ChEBI" id="CHEBI:456215"/>
        <dbReference type="EC" id="6.1.1.4"/>
    </reaction>
</comment>
<evidence type="ECO:0000256" key="2">
    <source>
        <dbReference type="ARBA" id="ARBA00013164"/>
    </source>
</evidence>
<comment type="similarity">
    <text evidence="1 10">Belongs to the class-I aminoacyl-tRNA synthetase family.</text>
</comment>
<dbReference type="PANTHER" id="PTHR43740">
    <property type="entry name" value="LEUCYL-TRNA SYNTHETASE"/>
    <property type="match status" value="1"/>
</dbReference>
<feature type="domain" description="Methionyl/Valyl/Leucyl/Isoleucyl-tRNA synthetase anticodon-binding" evidence="12">
    <location>
        <begin position="1062"/>
        <end position="1189"/>
    </location>
</feature>
<dbReference type="CDD" id="cd03062">
    <property type="entry name" value="TRX_Fd_Sucrase"/>
    <property type="match status" value="1"/>
</dbReference>
<evidence type="ECO:0000256" key="8">
    <source>
        <dbReference type="ARBA" id="ARBA00030520"/>
    </source>
</evidence>
<dbReference type="Pfam" id="PF13603">
    <property type="entry name" value="tRNA-synt_1_2"/>
    <property type="match status" value="1"/>
</dbReference>
<dbReference type="EC" id="6.1.1.4" evidence="2"/>
<accession>A0A6V8HGK2</accession>
<dbReference type="InterPro" id="IPR009737">
    <property type="entry name" value="Aim32/Apd1-like"/>
</dbReference>
<evidence type="ECO:0000256" key="3">
    <source>
        <dbReference type="ARBA" id="ARBA00022598"/>
    </source>
</evidence>
<dbReference type="GO" id="GO:0005524">
    <property type="term" value="F:ATP binding"/>
    <property type="evidence" value="ECO:0007669"/>
    <property type="project" value="UniProtKB-KW"/>
</dbReference>
<evidence type="ECO:0000256" key="6">
    <source>
        <dbReference type="ARBA" id="ARBA00022917"/>
    </source>
</evidence>
<feature type="domain" description="Aminoacyl-tRNA synthetase class Ia" evidence="11">
    <location>
        <begin position="344"/>
        <end position="523"/>
    </location>
</feature>
<feature type="domain" description="Aminoacyl-tRNA synthetase class Ia" evidence="11">
    <location>
        <begin position="748"/>
        <end position="868"/>
    </location>
</feature>
<keyword evidence="5 10" id="KW-0067">ATP-binding</keyword>
<dbReference type="InterPro" id="IPR025709">
    <property type="entry name" value="Leu_tRNA-synth_edit"/>
</dbReference>
<name>A0A6V8HGK2_TALPI</name>
<keyword evidence="7 10" id="KW-0030">Aminoacyl-tRNA synthetase</keyword>